<evidence type="ECO:0000256" key="14">
    <source>
        <dbReference type="ARBA" id="ARBA00023170"/>
    </source>
</evidence>
<evidence type="ECO:0000256" key="4">
    <source>
        <dbReference type="ARBA" id="ARBA00022475"/>
    </source>
</evidence>
<dbReference type="Pfam" id="PF00069">
    <property type="entry name" value="Pkinase"/>
    <property type="match status" value="1"/>
</dbReference>
<keyword evidence="4" id="KW-1003">Cell membrane</keyword>
<dbReference type="FunFam" id="1.10.510.10:FF:000240">
    <property type="entry name" value="Lectin-domain containing receptor kinase A4.3"/>
    <property type="match status" value="1"/>
</dbReference>
<keyword evidence="6 18" id="KW-0812">Transmembrane</keyword>
<protein>
    <submittedName>
        <fullName evidence="20">Putative lectin-domain receptor-like protein kinase family protein</fullName>
    </submittedName>
</protein>
<dbReference type="AlphaFoldDB" id="K7VF03"/>
<accession>K7VF03</accession>
<dbReference type="InterPro" id="IPR008271">
    <property type="entry name" value="Ser/Thr_kinase_AS"/>
</dbReference>
<sequence>MALHRSFLIFTVMSSFATLTAVVVCGQVQHYYTAYHPYCSTTGNYSTGSPYQVNLVKLMGELPSIALANRGFQVDTAGEHPSTVFGLAMCYADTSWTACRPCLEAGAAGVQQACPFGREMKALYDEVCLLRYSDQPFFSAADVDVAFYVWQKDSVVAAADVPAFNATRWRLMARLAAEAAVSSLRLANGSEAYAAEAEDSRGAGAQQVAVPVHGLVQCTRDLNASECTRCLTSFLAGLSSSLPNYTYGTAKGYSCYMAYRVGDKLDITIPPPALVASSPPPLPSTTTSPLPDRTPTAALVAGVSVSSAAVFIVSAGVSIWLLLRRRRRRQKAREQELRAFDGDYNYNDEEEPLQDEFEKGTGPRRFRYRELAMATGFFSDEEKLGEGGFGSVYHGYLKDMGIHVAIKRVSKGSKQGRKEYISEVRIISRLRHRNLVQLIGWCHGGGELLLVYEFMPNGSLDTHIHNHDKVLPWHLRHEIVLGIGSALLYLHQDWEQCVVHRDIKPSNVVLDASFNAKLGDFGLARLVDHDRESHTTALAGTMGYMDPECMVTGTACAVSDVYSFGVVALETACGRRPVVVLRETQQGSEATAGHTHLVRWVWEHYGRGRVVDAADARLSGEFDRSEVERVMVTALWCAHPDRSLRPSIRQAVNVLRLEAPLPILPAKMPVATFVPPAHGLLSEAMAIVTDSGSSGSGTTSSSTVLAPQESSPTPR</sequence>
<feature type="compositionally biased region" description="Polar residues" evidence="17">
    <location>
        <begin position="704"/>
        <end position="715"/>
    </location>
</feature>
<dbReference type="FunFam" id="3.30.430.20:FF:000016">
    <property type="entry name" value="Cysteine-rich receptor-like protein kinase 10"/>
    <property type="match status" value="1"/>
</dbReference>
<dbReference type="CDD" id="cd14066">
    <property type="entry name" value="STKc_IRAK"/>
    <property type="match status" value="1"/>
</dbReference>
<comment type="similarity">
    <text evidence="2">In the N-terminal section; belongs to the leguminous lectin family.</text>
</comment>
<keyword evidence="7 19" id="KW-0732">Signal</keyword>
<dbReference type="InterPro" id="IPR000719">
    <property type="entry name" value="Prot_kinase_dom"/>
</dbReference>
<dbReference type="ExpressionAtlas" id="K7VF03">
    <property type="expression patterns" value="baseline and differential"/>
</dbReference>
<dbReference type="PROSITE" id="PS51473">
    <property type="entry name" value="GNK2"/>
    <property type="match status" value="2"/>
</dbReference>
<keyword evidence="10 20" id="KW-0418">Kinase</keyword>
<dbReference type="InterPro" id="IPR038408">
    <property type="entry name" value="GNK2_sf"/>
</dbReference>
<feature type="chain" id="PRO_5011207652" evidence="19">
    <location>
        <begin position="22"/>
        <end position="715"/>
    </location>
</feature>
<dbReference type="STRING" id="4577.K7VF03"/>
<evidence type="ECO:0000256" key="7">
    <source>
        <dbReference type="ARBA" id="ARBA00022729"/>
    </source>
</evidence>
<evidence type="ECO:0000256" key="15">
    <source>
        <dbReference type="ARBA" id="ARBA00023180"/>
    </source>
</evidence>
<evidence type="ECO:0000256" key="19">
    <source>
        <dbReference type="SAM" id="SignalP"/>
    </source>
</evidence>
<evidence type="ECO:0000256" key="9">
    <source>
        <dbReference type="ARBA" id="ARBA00022741"/>
    </source>
</evidence>
<keyword evidence="14 20" id="KW-0675">Receptor</keyword>
<dbReference type="PROSITE" id="PS00108">
    <property type="entry name" value="PROTEIN_KINASE_ST"/>
    <property type="match status" value="1"/>
</dbReference>
<evidence type="ECO:0000256" key="6">
    <source>
        <dbReference type="ARBA" id="ARBA00022692"/>
    </source>
</evidence>
<evidence type="ECO:0000256" key="3">
    <source>
        <dbReference type="ARBA" id="ARBA00010217"/>
    </source>
</evidence>
<dbReference type="GO" id="GO:0005524">
    <property type="term" value="F:ATP binding"/>
    <property type="evidence" value="ECO:0007669"/>
    <property type="project" value="UniProtKB-UniRule"/>
</dbReference>
<dbReference type="PROSITE" id="PS00107">
    <property type="entry name" value="PROTEIN_KINASE_ATP"/>
    <property type="match status" value="1"/>
</dbReference>
<dbReference type="SMR" id="K7VF03"/>
<evidence type="ECO:0000256" key="11">
    <source>
        <dbReference type="ARBA" id="ARBA00022840"/>
    </source>
</evidence>
<evidence type="ECO:0000256" key="17">
    <source>
        <dbReference type="SAM" id="MobiDB-lite"/>
    </source>
</evidence>
<comment type="subcellular location">
    <subcellularLocation>
        <location evidence="1">Cell membrane</location>
        <topology evidence="1">Single-pass type I membrane protein</topology>
    </subcellularLocation>
</comment>
<dbReference type="PANTHER" id="PTHR27007">
    <property type="match status" value="1"/>
</dbReference>
<proteinExistence type="inferred from homology"/>
<evidence type="ECO:0000313" key="20">
    <source>
        <dbReference type="EMBL" id="AQL02230.1"/>
    </source>
</evidence>
<dbReference type="OMA" id="CHDCLYT"/>
<keyword evidence="20" id="KW-0430">Lectin</keyword>
<evidence type="ECO:0000256" key="18">
    <source>
        <dbReference type="SAM" id="Phobius"/>
    </source>
</evidence>
<dbReference type="Gene3D" id="1.10.510.10">
    <property type="entry name" value="Transferase(Phosphotransferase) domain 1"/>
    <property type="match status" value="1"/>
</dbReference>
<dbReference type="PROSITE" id="PS50011">
    <property type="entry name" value="PROTEIN_KINASE_DOM"/>
    <property type="match status" value="1"/>
</dbReference>
<dbReference type="PaxDb" id="4577-GRMZM2G377199_P01"/>
<keyword evidence="8" id="KW-0677">Repeat</keyword>
<gene>
    <name evidence="20" type="ORF">ZEAMMB73_Zm00001d045402</name>
</gene>
<dbReference type="Gene3D" id="3.30.200.20">
    <property type="entry name" value="Phosphorylase Kinase, domain 1"/>
    <property type="match status" value="1"/>
</dbReference>
<feature type="transmembrane region" description="Helical" evidence="18">
    <location>
        <begin position="297"/>
        <end position="323"/>
    </location>
</feature>
<organism evidence="20">
    <name type="scientific">Zea mays</name>
    <name type="common">Maize</name>
    <dbReference type="NCBI Taxonomy" id="4577"/>
    <lineage>
        <taxon>Eukaryota</taxon>
        <taxon>Viridiplantae</taxon>
        <taxon>Streptophyta</taxon>
        <taxon>Embryophyta</taxon>
        <taxon>Tracheophyta</taxon>
        <taxon>Spermatophyta</taxon>
        <taxon>Magnoliopsida</taxon>
        <taxon>Liliopsida</taxon>
        <taxon>Poales</taxon>
        <taxon>Poaceae</taxon>
        <taxon>PACMAD clade</taxon>
        <taxon>Panicoideae</taxon>
        <taxon>Andropogonodae</taxon>
        <taxon>Andropogoneae</taxon>
        <taxon>Tripsacinae</taxon>
        <taxon>Zea</taxon>
    </lineage>
</organism>
<reference evidence="20" key="1">
    <citation type="submission" date="2015-12" db="EMBL/GenBank/DDBJ databases">
        <title>Update maize B73 reference genome by single molecule sequencing technologies.</title>
        <authorList>
            <consortium name="Maize Genome Sequencing Project"/>
            <person name="Ware D."/>
        </authorList>
    </citation>
    <scope>NUCLEOTIDE SEQUENCE</scope>
    <source>
        <tissue evidence="20">Seedling</tissue>
    </source>
</reference>
<dbReference type="EMBL" id="CM000785">
    <property type="protein sequence ID" value="AQL02230.1"/>
    <property type="molecule type" value="Genomic_DNA"/>
</dbReference>
<evidence type="ECO:0000256" key="10">
    <source>
        <dbReference type="ARBA" id="ARBA00022777"/>
    </source>
</evidence>
<keyword evidence="11 16" id="KW-0067">ATP-binding</keyword>
<dbReference type="InParanoid" id="K7VF03"/>
<dbReference type="GO" id="GO:0004672">
    <property type="term" value="F:protein kinase activity"/>
    <property type="evidence" value="ECO:0007669"/>
    <property type="project" value="InterPro"/>
</dbReference>
<dbReference type="GO" id="GO:0005886">
    <property type="term" value="C:plasma membrane"/>
    <property type="evidence" value="ECO:0007669"/>
    <property type="project" value="UniProtKB-SubCell"/>
</dbReference>
<dbReference type="eggNOG" id="ENOG502QTX3">
    <property type="taxonomic scope" value="Eukaryota"/>
</dbReference>
<name>K7VF03_MAIZE</name>
<dbReference type="SUPFAM" id="SSF56112">
    <property type="entry name" value="Protein kinase-like (PK-like)"/>
    <property type="match status" value="1"/>
</dbReference>
<dbReference type="FunFam" id="3.30.200.20:FF:000168">
    <property type="entry name" value="L-type lectin-domain containing receptor kinase IX.1"/>
    <property type="match status" value="1"/>
</dbReference>
<evidence type="ECO:0000256" key="12">
    <source>
        <dbReference type="ARBA" id="ARBA00022989"/>
    </source>
</evidence>
<dbReference type="SMART" id="SM00220">
    <property type="entry name" value="S_TKc"/>
    <property type="match status" value="1"/>
</dbReference>
<evidence type="ECO:0000256" key="2">
    <source>
        <dbReference type="ARBA" id="ARBA00008536"/>
    </source>
</evidence>
<dbReference type="GO" id="GO:0002229">
    <property type="term" value="P:defense response to oomycetes"/>
    <property type="evidence" value="ECO:0007669"/>
    <property type="project" value="UniProtKB-ARBA"/>
</dbReference>
<dbReference type="HOGENOM" id="CLU_000288_35_7_1"/>
<evidence type="ECO:0000256" key="5">
    <source>
        <dbReference type="ARBA" id="ARBA00022679"/>
    </source>
</evidence>
<keyword evidence="15" id="KW-0325">Glycoprotein</keyword>
<evidence type="ECO:0000256" key="13">
    <source>
        <dbReference type="ARBA" id="ARBA00023136"/>
    </source>
</evidence>
<dbReference type="InterPro" id="IPR017441">
    <property type="entry name" value="Protein_kinase_ATP_BS"/>
</dbReference>
<dbReference type="Pfam" id="PF01657">
    <property type="entry name" value="Stress-antifung"/>
    <property type="match status" value="2"/>
</dbReference>
<feature type="binding site" evidence="16">
    <location>
        <position position="407"/>
    </location>
    <ligand>
        <name>ATP</name>
        <dbReference type="ChEBI" id="CHEBI:30616"/>
    </ligand>
</feature>
<keyword evidence="5" id="KW-0808">Transferase</keyword>
<dbReference type="KEGG" id="zma:103639802"/>
<keyword evidence="13 18" id="KW-0472">Membrane</keyword>
<evidence type="ECO:0000256" key="16">
    <source>
        <dbReference type="PROSITE-ProRule" id="PRU10141"/>
    </source>
</evidence>
<dbReference type="Gene3D" id="3.30.430.20">
    <property type="entry name" value="Gnk2 domain, C-X8-C-X2-C motif"/>
    <property type="match status" value="2"/>
</dbReference>
<dbReference type="InterPro" id="IPR011009">
    <property type="entry name" value="Kinase-like_dom_sf"/>
</dbReference>
<evidence type="ECO:0000256" key="1">
    <source>
        <dbReference type="ARBA" id="ARBA00004251"/>
    </source>
</evidence>
<dbReference type="CDD" id="cd23509">
    <property type="entry name" value="Gnk2-like"/>
    <property type="match status" value="2"/>
</dbReference>
<dbReference type="GO" id="GO:0030246">
    <property type="term" value="F:carbohydrate binding"/>
    <property type="evidence" value="ECO:0007669"/>
    <property type="project" value="UniProtKB-KW"/>
</dbReference>
<feature type="signal peptide" evidence="19">
    <location>
        <begin position="1"/>
        <end position="21"/>
    </location>
</feature>
<dbReference type="OrthoDB" id="4062651at2759"/>
<dbReference type="InterPro" id="IPR002902">
    <property type="entry name" value="GNK2"/>
</dbReference>
<feature type="region of interest" description="Disordered" evidence="17">
    <location>
        <begin position="690"/>
        <end position="715"/>
    </location>
</feature>
<feature type="compositionally biased region" description="Low complexity" evidence="17">
    <location>
        <begin position="691"/>
        <end position="703"/>
    </location>
</feature>
<dbReference type="InterPro" id="IPR050528">
    <property type="entry name" value="L-type_Lectin-RKs"/>
</dbReference>
<keyword evidence="12 18" id="KW-1133">Transmembrane helix</keyword>
<comment type="similarity">
    <text evidence="3">In the C-terminal section; belongs to the protein kinase superfamily. Ser/Thr protein kinase family.</text>
</comment>
<evidence type="ECO:0000256" key="8">
    <source>
        <dbReference type="ARBA" id="ARBA00022737"/>
    </source>
</evidence>
<keyword evidence="9 16" id="KW-0547">Nucleotide-binding</keyword>